<dbReference type="Proteomes" id="UP000315783">
    <property type="component" value="Unassembled WGS sequence"/>
</dbReference>
<organism evidence="1 2">
    <name type="scientific">Cordyceps javanica</name>
    <dbReference type="NCBI Taxonomy" id="43265"/>
    <lineage>
        <taxon>Eukaryota</taxon>
        <taxon>Fungi</taxon>
        <taxon>Dikarya</taxon>
        <taxon>Ascomycota</taxon>
        <taxon>Pezizomycotina</taxon>
        <taxon>Sordariomycetes</taxon>
        <taxon>Hypocreomycetidae</taxon>
        <taxon>Hypocreales</taxon>
        <taxon>Cordycipitaceae</taxon>
        <taxon>Cordyceps</taxon>
    </lineage>
</organism>
<reference evidence="1 2" key="1">
    <citation type="journal article" date="2019" name="Appl. Microbiol. Biotechnol.">
        <title>Genome sequence of Isaria javanica and comparative genome analysis insights into family S53 peptidase evolution in fungal entomopathogens.</title>
        <authorList>
            <person name="Lin R."/>
            <person name="Zhang X."/>
            <person name="Xin B."/>
            <person name="Zou M."/>
            <person name="Gao Y."/>
            <person name="Qin F."/>
            <person name="Hu Q."/>
            <person name="Xie B."/>
            <person name="Cheng X."/>
        </authorList>
    </citation>
    <scope>NUCLEOTIDE SEQUENCE [LARGE SCALE GENOMIC DNA]</scope>
    <source>
        <strain evidence="1 2">IJ1G</strain>
    </source>
</reference>
<dbReference type="AlphaFoldDB" id="A0A545VCT4"/>
<dbReference type="EMBL" id="SPUK01000002">
    <property type="protein sequence ID" value="TQV99520.1"/>
    <property type="molecule type" value="Genomic_DNA"/>
</dbReference>
<comment type="caution">
    <text evidence="1">The sequence shown here is derived from an EMBL/GenBank/DDBJ whole genome shotgun (WGS) entry which is preliminary data.</text>
</comment>
<name>A0A545VCT4_9HYPO</name>
<sequence>MGPTLACSRCRVGLGVGEGGRWRFITWALIATSIWKPCRRSGPRLSWSGGRAAMPSHGGKLANCTARRTELKGSIQDWYSGWNKERV</sequence>
<evidence type="ECO:0000313" key="1">
    <source>
        <dbReference type="EMBL" id="TQV99520.1"/>
    </source>
</evidence>
<accession>A0A545VCT4</accession>
<proteinExistence type="predicted"/>
<keyword evidence="2" id="KW-1185">Reference proteome</keyword>
<gene>
    <name evidence="1" type="ORF">IF1G_01735</name>
</gene>
<evidence type="ECO:0000313" key="2">
    <source>
        <dbReference type="Proteomes" id="UP000315783"/>
    </source>
</evidence>
<protein>
    <submittedName>
        <fullName evidence="1">Uncharacterized protein</fullName>
    </submittedName>
</protein>